<dbReference type="Gene3D" id="2.60.40.420">
    <property type="entry name" value="Cupredoxins - blue copper proteins"/>
    <property type="match status" value="1"/>
</dbReference>
<dbReference type="GO" id="GO:0009055">
    <property type="term" value="F:electron transfer activity"/>
    <property type="evidence" value="ECO:0007669"/>
    <property type="project" value="InterPro"/>
</dbReference>
<dbReference type="Proteomes" id="UP000834106">
    <property type="component" value="Chromosome 1"/>
</dbReference>
<dbReference type="InterPro" id="IPR003245">
    <property type="entry name" value="Phytocyanin_dom"/>
</dbReference>
<dbReference type="InterPro" id="IPR008972">
    <property type="entry name" value="Cupredoxin"/>
</dbReference>
<dbReference type="Pfam" id="PF02298">
    <property type="entry name" value="Cu_bind_like"/>
    <property type="match status" value="1"/>
</dbReference>
<dbReference type="EMBL" id="OU503036">
    <property type="protein sequence ID" value="CAI9754692.1"/>
    <property type="molecule type" value="Genomic_DNA"/>
</dbReference>
<keyword evidence="1" id="KW-1015">Disulfide bond</keyword>
<evidence type="ECO:0000256" key="2">
    <source>
        <dbReference type="ARBA" id="ARBA00023180"/>
    </source>
</evidence>
<accession>A0AAD2DHH3</accession>
<feature type="domain" description="Phytocyanin" evidence="5">
    <location>
        <begin position="22"/>
        <end position="124"/>
    </location>
</feature>
<keyword evidence="7" id="KW-1185">Reference proteome</keyword>
<evidence type="ECO:0000256" key="1">
    <source>
        <dbReference type="ARBA" id="ARBA00023157"/>
    </source>
</evidence>
<proteinExistence type="predicted"/>
<dbReference type="PROSITE" id="PS51485">
    <property type="entry name" value="PHYTOCYANIN"/>
    <property type="match status" value="1"/>
</dbReference>
<feature type="region of interest" description="Disordered" evidence="3">
    <location>
        <begin position="123"/>
        <end position="150"/>
    </location>
</feature>
<feature type="chain" id="PRO_5042112153" description="Phytocyanin domain-containing protein" evidence="4">
    <location>
        <begin position="21"/>
        <end position="171"/>
    </location>
</feature>
<evidence type="ECO:0000256" key="3">
    <source>
        <dbReference type="SAM" id="MobiDB-lite"/>
    </source>
</evidence>
<keyword evidence="4" id="KW-0732">Signal</keyword>
<name>A0AAD2DHH3_9LAMI</name>
<gene>
    <name evidence="6" type="ORF">FPE_LOCUS2123</name>
</gene>
<evidence type="ECO:0000256" key="4">
    <source>
        <dbReference type="SAM" id="SignalP"/>
    </source>
</evidence>
<dbReference type="GO" id="GO:0005886">
    <property type="term" value="C:plasma membrane"/>
    <property type="evidence" value="ECO:0007669"/>
    <property type="project" value="TreeGrafter"/>
</dbReference>
<evidence type="ECO:0000313" key="6">
    <source>
        <dbReference type="EMBL" id="CAI9754692.1"/>
    </source>
</evidence>
<dbReference type="PANTHER" id="PTHR33021:SF325">
    <property type="entry name" value="PHYTOCYANIN DOMAIN-CONTAINING PROTEIN"/>
    <property type="match status" value="1"/>
</dbReference>
<sequence length="171" mass="17916">MAYLVVVIVVVATALAPVSTAKTYIVGDSLGWTVPPYGDVAYADWAAKHKFMAGDVLVFNFTSGHSVGTVSFEDFGDCNGDRALNVKVSSPANYTLDAGDTYFICLNYDDHCIQGQQLAVRASTTGSTSSPSPKSSPGGNTPPSPVQGSSATRAISTSFLISIFLVITNFC</sequence>
<organism evidence="6 7">
    <name type="scientific">Fraxinus pennsylvanica</name>
    <dbReference type="NCBI Taxonomy" id="56036"/>
    <lineage>
        <taxon>Eukaryota</taxon>
        <taxon>Viridiplantae</taxon>
        <taxon>Streptophyta</taxon>
        <taxon>Embryophyta</taxon>
        <taxon>Tracheophyta</taxon>
        <taxon>Spermatophyta</taxon>
        <taxon>Magnoliopsida</taxon>
        <taxon>eudicotyledons</taxon>
        <taxon>Gunneridae</taxon>
        <taxon>Pentapetalae</taxon>
        <taxon>asterids</taxon>
        <taxon>lamiids</taxon>
        <taxon>Lamiales</taxon>
        <taxon>Oleaceae</taxon>
        <taxon>Oleeae</taxon>
        <taxon>Fraxinus</taxon>
    </lineage>
</organism>
<dbReference type="PANTHER" id="PTHR33021">
    <property type="entry name" value="BLUE COPPER PROTEIN"/>
    <property type="match status" value="1"/>
</dbReference>
<dbReference type="InterPro" id="IPR039391">
    <property type="entry name" value="Phytocyanin-like"/>
</dbReference>
<keyword evidence="2" id="KW-0325">Glycoprotein</keyword>
<evidence type="ECO:0000259" key="5">
    <source>
        <dbReference type="PROSITE" id="PS51485"/>
    </source>
</evidence>
<reference evidence="6" key="1">
    <citation type="submission" date="2023-05" db="EMBL/GenBank/DDBJ databases">
        <authorList>
            <person name="Huff M."/>
        </authorList>
    </citation>
    <scope>NUCLEOTIDE SEQUENCE</scope>
</reference>
<dbReference type="AlphaFoldDB" id="A0AAD2DHH3"/>
<protein>
    <recommendedName>
        <fullName evidence="5">Phytocyanin domain-containing protein</fullName>
    </recommendedName>
</protein>
<feature type="compositionally biased region" description="Low complexity" evidence="3">
    <location>
        <begin position="123"/>
        <end position="139"/>
    </location>
</feature>
<feature type="signal peptide" evidence="4">
    <location>
        <begin position="1"/>
        <end position="20"/>
    </location>
</feature>
<dbReference type="FunFam" id="2.60.40.420:FF:000034">
    <property type="entry name" value="Cupredoxin superfamily protein"/>
    <property type="match status" value="1"/>
</dbReference>
<dbReference type="SUPFAM" id="SSF49503">
    <property type="entry name" value="Cupredoxins"/>
    <property type="match status" value="1"/>
</dbReference>
<evidence type="ECO:0000313" key="7">
    <source>
        <dbReference type="Proteomes" id="UP000834106"/>
    </source>
</evidence>